<evidence type="ECO:0000313" key="1">
    <source>
        <dbReference type="EMBL" id="GKV00532.1"/>
    </source>
</evidence>
<dbReference type="AlphaFoldDB" id="A0AAV5IF22"/>
<protein>
    <submittedName>
        <fullName evidence="1">Uncharacterized protein</fullName>
    </submittedName>
</protein>
<name>A0AAV5IF22_9ROSI</name>
<keyword evidence="2" id="KW-1185">Reference proteome</keyword>
<accession>A0AAV5IF22</accession>
<organism evidence="1 2">
    <name type="scientific">Rubroshorea leprosula</name>
    <dbReference type="NCBI Taxonomy" id="152421"/>
    <lineage>
        <taxon>Eukaryota</taxon>
        <taxon>Viridiplantae</taxon>
        <taxon>Streptophyta</taxon>
        <taxon>Embryophyta</taxon>
        <taxon>Tracheophyta</taxon>
        <taxon>Spermatophyta</taxon>
        <taxon>Magnoliopsida</taxon>
        <taxon>eudicotyledons</taxon>
        <taxon>Gunneridae</taxon>
        <taxon>Pentapetalae</taxon>
        <taxon>rosids</taxon>
        <taxon>malvids</taxon>
        <taxon>Malvales</taxon>
        <taxon>Dipterocarpaceae</taxon>
        <taxon>Rubroshorea</taxon>
    </lineage>
</organism>
<sequence length="128" mass="13732">MAVLEQENREKSPSLAGVPSWKWVAVAGALAGCRGEEQSRTGIFSGLRRKILDVNWISSEPCAFVGPSHECTASVTPRIWVLGRDTDFVQLNSSTFRWTVKACGGGSRLVGERQSAACCCCPLPATAC</sequence>
<gene>
    <name evidence="1" type="ORF">SLEP1_g13207</name>
</gene>
<reference evidence="1 2" key="1">
    <citation type="journal article" date="2021" name="Commun. Biol.">
        <title>The genome of Shorea leprosula (Dipterocarpaceae) highlights the ecological relevance of drought in aseasonal tropical rainforests.</title>
        <authorList>
            <person name="Ng K.K.S."/>
            <person name="Kobayashi M.J."/>
            <person name="Fawcett J.A."/>
            <person name="Hatakeyama M."/>
            <person name="Paape T."/>
            <person name="Ng C.H."/>
            <person name="Ang C.C."/>
            <person name="Tnah L.H."/>
            <person name="Lee C.T."/>
            <person name="Nishiyama T."/>
            <person name="Sese J."/>
            <person name="O'Brien M.J."/>
            <person name="Copetti D."/>
            <person name="Mohd Noor M.I."/>
            <person name="Ong R.C."/>
            <person name="Putra M."/>
            <person name="Sireger I.Z."/>
            <person name="Indrioko S."/>
            <person name="Kosugi Y."/>
            <person name="Izuno A."/>
            <person name="Isagi Y."/>
            <person name="Lee S.L."/>
            <person name="Shimizu K.K."/>
        </authorList>
    </citation>
    <scope>NUCLEOTIDE SEQUENCE [LARGE SCALE GENOMIC DNA]</scope>
    <source>
        <strain evidence="1">214</strain>
    </source>
</reference>
<dbReference type="Proteomes" id="UP001054252">
    <property type="component" value="Unassembled WGS sequence"/>
</dbReference>
<proteinExistence type="predicted"/>
<dbReference type="EMBL" id="BPVZ01000015">
    <property type="protein sequence ID" value="GKV00532.1"/>
    <property type="molecule type" value="Genomic_DNA"/>
</dbReference>
<evidence type="ECO:0000313" key="2">
    <source>
        <dbReference type="Proteomes" id="UP001054252"/>
    </source>
</evidence>
<comment type="caution">
    <text evidence="1">The sequence shown here is derived from an EMBL/GenBank/DDBJ whole genome shotgun (WGS) entry which is preliminary data.</text>
</comment>